<dbReference type="SUPFAM" id="SSF53756">
    <property type="entry name" value="UDP-Glycosyltransferase/glycogen phosphorylase"/>
    <property type="match status" value="1"/>
</dbReference>
<dbReference type="GO" id="GO:0016757">
    <property type="term" value="F:glycosyltransferase activity"/>
    <property type="evidence" value="ECO:0007669"/>
    <property type="project" value="UniProtKB-KW"/>
</dbReference>
<sequence length="413" mass="47655">MGLKDHIIFILGITKFDADIESTSFTTAKYLARENDVYYIDYPYTLKDYVKEKKTDQYRKRQSSFFSLTHSLMGTDIERLKILVLPPVFPINFLKENRLYRLLLFINQDIIINRIKAVIKKQKISNYIFINSFNFHYPDIGSRLKPKLSVYHCVDPIVIDYDKRHGVKSEAIILKSSDLVVCTSKQLYIEKTSTNPNTYFIPNAADIEHCSRTLDVNLPVFSKIVDIPKPIVGYFGNIERRIDFSLLHKTAVRNSDISFVFAGPVNWNYVPVEFWKLDNVHFIGKVAYKELPSVLKGFEVATIPFKKDEVSSTIFPLKLFEYLGAGKPVVSTDFNEDLKDYTDDSVIYCQDAEGFHEGIHYALTLNGKGDINKRLQTAANNTWEKRLAEFSALIAQYYELKNSKEKIALHRTS</sequence>
<proteinExistence type="predicted"/>
<keyword evidence="1" id="KW-0328">Glycosyltransferase</keyword>
<comment type="caution">
    <text evidence="1">The sequence shown here is derived from an EMBL/GenBank/DDBJ whole genome shotgun (WGS) entry which is preliminary data.</text>
</comment>
<dbReference type="Proteomes" id="UP001580928">
    <property type="component" value="Unassembled WGS sequence"/>
</dbReference>
<dbReference type="RefSeq" id="WP_375556256.1">
    <property type="nucleotide sequence ID" value="NZ_JBBVGT010000002.1"/>
</dbReference>
<organism evidence="1 2">
    <name type="scientific">Albibacterium profundi</name>
    <dbReference type="NCBI Taxonomy" id="3134906"/>
    <lineage>
        <taxon>Bacteria</taxon>
        <taxon>Pseudomonadati</taxon>
        <taxon>Bacteroidota</taxon>
        <taxon>Sphingobacteriia</taxon>
        <taxon>Sphingobacteriales</taxon>
        <taxon>Sphingobacteriaceae</taxon>
        <taxon>Albibacterium</taxon>
    </lineage>
</organism>
<accession>A0ABV5CBG2</accession>
<evidence type="ECO:0000313" key="1">
    <source>
        <dbReference type="EMBL" id="MFB5944693.1"/>
    </source>
</evidence>
<dbReference type="Pfam" id="PF13692">
    <property type="entry name" value="Glyco_trans_1_4"/>
    <property type="match status" value="1"/>
</dbReference>
<keyword evidence="2" id="KW-1185">Reference proteome</keyword>
<evidence type="ECO:0000313" key="2">
    <source>
        <dbReference type="Proteomes" id="UP001580928"/>
    </source>
</evidence>
<reference evidence="1 2" key="1">
    <citation type="submission" date="2024-04" db="EMBL/GenBank/DDBJ databases">
        <title>Albibacterium profundi sp. nov., isolated from sediment of the Challenger Deep of Mariana Trench.</title>
        <authorList>
            <person name="Wang Y."/>
        </authorList>
    </citation>
    <scope>NUCLEOTIDE SEQUENCE [LARGE SCALE GENOMIC DNA]</scope>
    <source>
        <strain evidence="1 2">RHL897</strain>
    </source>
</reference>
<gene>
    <name evidence="1" type="ORF">WKR92_02485</name>
</gene>
<dbReference type="EC" id="2.4.-.-" evidence="1"/>
<name>A0ABV5CBG2_9SPHI</name>
<dbReference type="Gene3D" id="3.40.50.11010">
    <property type="match status" value="1"/>
</dbReference>
<protein>
    <submittedName>
        <fullName evidence="1">Glycosyltransferase</fullName>
        <ecNumber evidence="1">2.4.-.-</ecNumber>
    </submittedName>
</protein>
<keyword evidence="1" id="KW-0808">Transferase</keyword>
<dbReference type="Gene3D" id="3.40.50.2000">
    <property type="entry name" value="Glycogen Phosphorylase B"/>
    <property type="match status" value="1"/>
</dbReference>
<dbReference type="EMBL" id="JBBVGT010000002">
    <property type="protein sequence ID" value="MFB5944693.1"/>
    <property type="molecule type" value="Genomic_DNA"/>
</dbReference>